<reference evidence="12 13" key="1">
    <citation type="submission" date="2017-04" db="EMBL/GenBank/DDBJ databases">
        <title>The whole genome sequencing and assembly of Halobacillus mangrovi strain.</title>
        <authorList>
            <person name="Lee S.-J."/>
            <person name="Park M.-K."/>
            <person name="Kim J.-Y."/>
            <person name="Lee Y.-J."/>
            <person name="Yi H."/>
            <person name="Bahn Y.-S."/>
            <person name="Kim J.F."/>
            <person name="Lee D.-W."/>
        </authorList>
    </citation>
    <scope>NUCLEOTIDE SEQUENCE [LARGE SCALE GENOMIC DNA]</scope>
    <source>
        <strain evidence="12 13">KTB 131</strain>
    </source>
</reference>
<evidence type="ECO:0000256" key="7">
    <source>
        <dbReference type="ARBA" id="ARBA00041900"/>
    </source>
</evidence>
<dbReference type="GO" id="GO:0016491">
    <property type="term" value="F:oxidoreductase activity"/>
    <property type="evidence" value="ECO:0007669"/>
    <property type="project" value="UniProtKB-KW"/>
</dbReference>
<dbReference type="AlphaFoldDB" id="A0A1W5ZWR2"/>
<dbReference type="SUPFAM" id="SSF51905">
    <property type="entry name" value="FAD/NAD(P)-binding domain"/>
    <property type="match status" value="1"/>
</dbReference>
<dbReference type="PANTHER" id="PTHR43734:SF7">
    <property type="entry name" value="4,4'-DIAPONEUROSPORENE OXYGENASE"/>
    <property type="match status" value="1"/>
</dbReference>
<proteinExistence type="inferred from homology"/>
<dbReference type="EMBL" id="CP020772">
    <property type="protein sequence ID" value="ARI77681.1"/>
    <property type="molecule type" value="Genomic_DNA"/>
</dbReference>
<protein>
    <recommendedName>
        <fullName evidence="6">4,4'-diaponeurosporene oxygenase</fullName>
    </recommendedName>
    <alternativeName>
        <fullName evidence="7">4,4'-diaponeurosporene oxidase</fullName>
    </alternativeName>
    <alternativeName>
        <fullName evidence="8">Carotenoid oxidase</fullName>
    </alternativeName>
</protein>
<comment type="similarity">
    <text evidence="5">Belongs to the carotenoid/retinoid oxidoreductase family. CrtP subfamily.</text>
</comment>
<accession>A0A1W5ZWR2</accession>
<evidence type="ECO:0000256" key="5">
    <source>
        <dbReference type="ARBA" id="ARBA00038194"/>
    </source>
</evidence>
<dbReference type="RefSeq" id="WP_085030142.1">
    <property type="nucleotide sequence ID" value="NZ_CP020772.1"/>
</dbReference>
<organism evidence="12 13">
    <name type="scientific">Halobacillus mangrovi</name>
    <dbReference type="NCBI Taxonomy" id="402384"/>
    <lineage>
        <taxon>Bacteria</taxon>
        <taxon>Bacillati</taxon>
        <taxon>Bacillota</taxon>
        <taxon>Bacilli</taxon>
        <taxon>Bacillales</taxon>
        <taxon>Bacillaceae</taxon>
        <taxon>Halobacillus</taxon>
    </lineage>
</organism>
<evidence type="ECO:0000313" key="13">
    <source>
        <dbReference type="Proteomes" id="UP000192527"/>
    </source>
</evidence>
<dbReference type="InterPro" id="IPR002937">
    <property type="entry name" value="Amino_oxidase"/>
</dbReference>
<dbReference type="KEGG" id="hmn:HM131_12850"/>
<gene>
    <name evidence="12" type="ORF">HM131_12850</name>
</gene>
<keyword evidence="2 10" id="KW-0125">Carotenoid biosynthesis</keyword>
<sequence length="489" mass="54437">MKAIIIGGGLGGLSTAVTLAKHGVDVKLFEKNDHFGGKMMPVEADGYHFDFGPNTITMPEVFKEVVRTGGLDPAQELPFVKLDTHTRNQFKDGTLVDFSTGRDVMKEQLSRLDPVAYKKYDSFLLEIERLFHLSERFFLHRTFSGWKDYLSPSLARSMTQVRPLQSMDRFFKKYFSNPHILQALNRYSTYVGSSPYKTPATFAMIAHLELNDGVYYVRGGNTKIAEAFVKAAENQGAALHTNARVTRIITRGKKATGVELENGEIEEADHVIVNGDLLKAVPELLAGEPRTHLSNQKIDSFDPSISAFVIMAGLDKKLNHLHHHHVIFSKDYQKEFKELKAGLYAEEPTIYIGTSSKTDPGLSPEGDNCFILVNAPPADNQTIEAEGYKELIYNQLADAGIPLRQHLRFEYMIGPKDIENKFGAYKGSLYGPSANNRMQAFMRPFNKSQDLNGLYFCGGSTHPGGGSPMVVLSGQNVANEILGRIIHIE</sequence>
<evidence type="ECO:0000256" key="9">
    <source>
        <dbReference type="ARBA" id="ARBA00048532"/>
    </source>
</evidence>
<keyword evidence="3 10" id="KW-0560">Oxidoreductase</keyword>
<comment type="pathway">
    <text evidence="4">Carotenoid biosynthesis; staphyloxanthin biosynthesis; staphyloxanthin from farnesyl diphosphate: step 3/5.</text>
</comment>
<evidence type="ECO:0000256" key="4">
    <source>
        <dbReference type="ARBA" id="ARBA00037901"/>
    </source>
</evidence>
<evidence type="ECO:0000256" key="10">
    <source>
        <dbReference type="RuleBase" id="RU362075"/>
    </source>
</evidence>
<dbReference type="NCBIfam" id="TIGR02734">
    <property type="entry name" value="crtI_fam"/>
    <property type="match status" value="1"/>
</dbReference>
<dbReference type="Gene3D" id="3.50.50.60">
    <property type="entry name" value="FAD/NAD(P)-binding domain"/>
    <property type="match status" value="2"/>
</dbReference>
<name>A0A1W5ZWR2_9BACI</name>
<keyword evidence="13" id="KW-1185">Reference proteome</keyword>
<dbReference type="STRING" id="402384.HM131_12850"/>
<evidence type="ECO:0000313" key="12">
    <source>
        <dbReference type="EMBL" id="ARI77681.1"/>
    </source>
</evidence>
<dbReference type="Pfam" id="PF01593">
    <property type="entry name" value="Amino_oxidase"/>
    <property type="match status" value="1"/>
</dbReference>
<dbReference type="OrthoDB" id="9814556at2"/>
<comment type="cofactor">
    <cofactor evidence="1">
        <name>FAD</name>
        <dbReference type="ChEBI" id="CHEBI:57692"/>
    </cofactor>
</comment>
<dbReference type="Proteomes" id="UP000192527">
    <property type="component" value="Chromosome"/>
</dbReference>
<dbReference type="PANTHER" id="PTHR43734">
    <property type="entry name" value="PHYTOENE DESATURASE"/>
    <property type="match status" value="1"/>
</dbReference>
<evidence type="ECO:0000256" key="8">
    <source>
        <dbReference type="ARBA" id="ARBA00042619"/>
    </source>
</evidence>
<dbReference type="GO" id="GO:0016117">
    <property type="term" value="P:carotenoid biosynthetic process"/>
    <property type="evidence" value="ECO:0007669"/>
    <property type="project" value="UniProtKB-KW"/>
</dbReference>
<evidence type="ECO:0000256" key="3">
    <source>
        <dbReference type="ARBA" id="ARBA00023002"/>
    </source>
</evidence>
<evidence type="ECO:0000256" key="6">
    <source>
        <dbReference type="ARBA" id="ARBA00039159"/>
    </source>
</evidence>
<evidence type="ECO:0000256" key="2">
    <source>
        <dbReference type="ARBA" id="ARBA00022746"/>
    </source>
</evidence>
<evidence type="ECO:0000259" key="11">
    <source>
        <dbReference type="Pfam" id="PF01593"/>
    </source>
</evidence>
<evidence type="ECO:0000256" key="1">
    <source>
        <dbReference type="ARBA" id="ARBA00001974"/>
    </source>
</evidence>
<feature type="domain" description="Amine oxidase" evidence="11">
    <location>
        <begin position="10"/>
        <end position="482"/>
    </location>
</feature>
<dbReference type="InterPro" id="IPR036188">
    <property type="entry name" value="FAD/NAD-bd_sf"/>
</dbReference>
<dbReference type="InterPro" id="IPR014105">
    <property type="entry name" value="Carotenoid/retinoid_OxRdtase"/>
</dbReference>
<comment type="catalytic activity">
    <reaction evidence="9">
        <text>all-trans-4,4'-diaponeurosporene + 2 AH2 + 2 O2 = 4,4'-diaponeurosporenal + 2 A + 3 H2O</text>
        <dbReference type="Rhea" id="RHEA:56104"/>
        <dbReference type="ChEBI" id="CHEBI:13193"/>
        <dbReference type="ChEBI" id="CHEBI:15377"/>
        <dbReference type="ChEBI" id="CHEBI:15379"/>
        <dbReference type="ChEBI" id="CHEBI:17499"/>
        <dbReference type="ChEBI" id="CHEBI:62743"/>
        <dbReference type="ChEBI" id="CHEBI:79065"/>
    </reaction>
</comment>